<reference evidence="1 2" key="1">
    <citation type="journal article" date="2023" name="Science">
        <title>Complex scaffold remodeling in plant triterpene biosynthesis.</title>
        <authorList>
            <person name="De La Pena R."/>
            <person name="Hodgson H."/>
            <person name="Liu J.C."/>
            <person name="Stephenson M.J."/>
            <person name="Martin A.C."/>
            <person name="Owen C."/>
            <person name="Harkess A."/>
            <person name="Leebens-Mack J."/>
            <person name="Jimenez L.E."/>
            <person name="Osbourn A."/>
            <person name="Sattely E.S."/>
        </authorList>
    </citation>
    <scope>NUCLEOTIDE SEQUENCE [LARGE SCALE GENOMIC DNA]</scope>
    <source>
        <strain evidence="2">cv. JPN11</strain>
        <tissue evidence="1">Leaf</tissue>
    </source>
</reference>
<proteinExistence type="predicted"/>
<organism evidence="1 2">
    <name type="scientific">Melia azedarach</name>
    <name type="common">Chinaberry tree</name>
    <dbReference type="NCBI Taxonomy" id="155640"/>
    <lineage>
        <taxon>Eukaryota</taxon>
        <taxon>Viridiplantae</taxon>
        <taxon>Streptophyta</taxon>
        <taxon>Embryophyta</taxon>
        <taxon>Tracheophyta</taxon>
        <taxon>Spermatophyta</taxon>
        <taxon>Magnoliopsida</taxon>
        <taxon>eudicotyledons</taxon>
        <taxon>Gunneridae</taxon>
        <taxon>Pentapetalae</taxon>
        <taxon>rosids</taxon>
        <taxon>malvids</taxon>
        <taxon>Sapindales</taxon>
        <taxon>Meliaceae</taxon>
        <taxon>Melia</taxon>
    </lineage>
</organism>
<evidence type="ECO:0000313" key="2">
    <source>
        <dbReference type="Proteomes" id="UP001164539"/>
    </source>
</evidence>
<gene>
    <name evidence="1" type="ORF">OWV82_016291</name>
</gene>
<name>A0ACC1XF94_MELAZ</name>
<sequence>MNTLLKTSHGYLYPVLKRNPKLFTPISHLHNPTKTLEPESRPGIIFSEVKELQSSKPTNQNAQSSSETPSDYVRPHKEIESTVQISHPWPEWVDLMECLIKRGYFDGGGNPFNNKSEELSSKEANCIRTACLNFGRDRYSLIRYLSKKDIQIVVRCGCPIIDRKVVNSAKRLRAHVGIHEENVCSSCNLRGNCERAYVKARENEGGRTVDVIRILLTYGLDPITCTVENKPCLNKLVKEAVRRLLKEIVEYSTKEPDSNLLNSEPLKDSAVIRDHLISPPENHQINVSTKQRDWCCSKCNFLNFARNIRCLRCDDLYLDRLRQLREDQDHLPLKKGDWICTKCNFLNFAKNTRCLQCKENPPKRRLNPGEWECESCNYVNFRRNIVCLKCDHRRPKASNTSHTSAWPESGNGGYHNRNGLKLLSEENRANYCESVGQDRQSQNRDADMWRFVEEESEDDDPRDSWNEISQLNEFPTSERNKRTART</sequence>
<evidence type="ECO:0000313" key="1">
    <source>
        <dbReference type="EMBL" id="KAJ4710060.1"/>
    </source>
</evidence>
<protein>
    <submittedName>
        <fullName evidence="1">Zinc finger protein VAR3, chloroplastic-like</fullName>
    </submittedName>
</protein>
<accession>A0ACC1XF94</accession>
<dbReference type="EMBL" id="CM051402">
    <property type="protein sequence ID" value="KAJ4710060.1"/>
    <property type="molecule type" value="Genomic_DNA"/>
</dbReference>
<keyword evidence="2" id="KW-1185">Reference proteome</keyword>
<dbReference type="Proteomes" id="UP001164539">
    <property type="component" value="Chromosome 9"/>
</dbReference>
<comment type="caution">
    <text evidence="1">The sequence shown here is derived from an EMBL/GenBank/DDBJ whole genome shotgun (WGS) entry which is preliminary data.</text>
</comment>